<dbReference type="SUPFAM" id="SSF51735">
    <property type="entry name" value="NAD(P)-binding Rossmann-fold domains"/>
    <property type="match status" value="1"/>
</dbReference>
<dbReference type="Proteomes" id="UP001355653">
    <property type="component" value="Unassembled WGS sequence"/>
</dbReference>
<comment type="caution">
    <text evidence="2">The sequence shown here is derived from an EMBL/GenBank/DDBJ whole genome shotgun (WGS) entry which is preliminary data.</text>
</comment>
<dbReference type="CDD" id="cd05244">
    <property type="entry name" value="BVR-B_like_SDR_a"/>
    <property type="match status" value="1"/>
</dbReference>
<protein>
    <submittedName>
        <fullName evidence="2">NAD(P)-dependent oxidoreductase</fullName>
    </submittedName>
</protein>
<evidence type="ECO:0000259" key="1">
    <source>
        <dbReference type="Pfam" id="PF13460"/>
    </source>
</evidence>
<dbReference type="Gene3D" id="3.40.50.720">
    <property type="entry name" value="NAD(P)-binding Rossmann-like Domain"/>
    <property type="match status" value="1"/>
</dbReference>
<keyword evidence="3" id="KW-1185">Reference proteome</keyword>
<name>A0ABU6DGC2_9BACL</name>
<dbReference type="PANTHER" id="PTHR43355">
    <property type="entry name" value="FLAVIN REDUCTASE (NADPH)"/>
    <property type="match status" value="1"/>
</dbReference>
<sequence length="211" mass="22954">MKIAIIGATGKAGKVIMQEALSRGHEVTAFVRSVSKVQESNVHAVEKNIFDLTADDLKPYDVVVNAFNAAPGLEHQHVEAGKVLIQALQANTHTKLVVVGGAGSLFVDQEKTTRLFDTENFPALYLSTAKNMGENLNELLSAANIVWTYISPSAFFDSEGIRTGEYTAGKDHLLVNSQGQSYISYADYAIALLDEIENPKHVNQRFTVGSK</sequence>
<feature type="domain" description="NAD(P)-binding" evidence="1">
    <location>
        <begin position="7"/>
        <end position="196"/>
    </location>
</feature>
<organism evidence="2 3">
    <name type="scientific">Paenibacillus chondroitinus</name>
    <dbReference type="NCBI Taxonomy" id="59842"/>
    <lineage>
        <taxon>Bacteria</taxon>
        <taxon>Bacillati</taxon>
        <taxon>Bacillota</taxon>
        <taxon>Bacilli</taxon>
        <taxon>Bacillales</taxon>
        <taxon>Paenibacillaceae</taxon>
        <taxon>Paenibacillus</taxon>
    </lineage>
</organism>
<dbReference type="InterPro" id="IPR051606">
    <property type="entry name" value="Polyketide_Oxido-like"/>
</dbReference>
<dbReference type="PANTHER" id="PTHR43355:SF2">
    <property type="entry name" value="FLAVIN REDUCTASE (NADPH)"/>
    <property type="match status" value="1"/>
</dbReference>
<dbReference type="RefSeq" id="WP_127450347.1">
    <property type="nucleotide sequence ID" value="NZ_JAROBY010000033.1"/>
</dbReference>
<proteinExistence type="predicted"/>
<dbReference type="InterPro" id="IPR016040">
    <property type="entry name" value="NAD(P)-bd_dom"/>
</dbReference>
<evidence type="ECO:0000313" key="2">
    <source>
        <dbReference type="EMBL" id="MEB4796008.1"/>
    </source>
</evidence>
<dbReference type="InterPro" id="IPR036291">
    <property type="entry name" value="NAD(P)-bd_dom_sf"/>
</dbReference>
<dbReference type="Pfam" id="PF13460">
    <property type="entry name" value="NAD_binding_10"/>
    <property type="match status" value="1"/>
</dbReference>
<gene>
    <name evidence="2" type="ORF">P5G65_19070</name>
</gene>
<reference evidence="2 3" key="1">
    <citation type="submission" date="2023-03" db="EMBL/GenBank/DDBJ databases">
        <title>Bacillus Genome Sequencing.</title>
        <authorList>
            <person name="Dunlap C."/>
        </authorList>
    </citation>
    <scope>NUCLEOTIDE SEQUENCE [LARGE SCALE GENOMIC DNA]</scope>
    <source>
        <strain evidence="2 3">NRS-1351</strain>
    </source>
</reference>
<dbReference type="EMBL" id="JAROBY010000033">
    <property type="protein sequence ID" value="MEB4796008.1"/>
    <property type="molecule type" value="Genomic_DNA"/>
</dbReference>
<evidence type="ECO:0000313" key="3">
    <source>
        <dbReference type="Proteomes" id="UP001355653"/>
    </source>
</evidence>
<accession>A0ABU6DGC2</accession>